<dbReference type="AlphaFoldDB" id="A0A5B7D2A7"/>
<feature type="region of interest" description="Disordered" evidence="1">
    <location>
        <begin position="78"/>
        <end position="99"/>
    </location>
</feature>
<reference evidence="2 3" key="1">
    <citation type="submission" date="2019-05" db="EMBL/GenBank/DDBJ databases">
        <title>Another draft genome of Portunus trituberculatus and its Hox gene families provides insights of decapod evolution.</title>
        <authorList>
            <person name="Jeong J.-H."/>
            <person name="Song I."/>
            <person name="Kim S."/>
            <person name="Choi T."/>
            <person name="Kim D."/>
            <person name="Ryu S."/>
            <person name="Kim W."/>
        </authorList>
    </citation>
    <scope>NUCLEOTIDE SEQUENCE [LARGE SCALE GENOMIC DNA]</scope>
    <source>
        <tissue evidence="2">Muscle</tissue>
    </source>
</reference>
<dbReference type="Proteomes" id="UP000324222">
    <property type="component" value="Unassembled WGS sequence"/>
</dbReference>
<evidence type="ECO:0000313" key="3">
    <source>
        <dbReference type="Proteomes" id="UP000324222"/>
    </source>
</evidence>
<evidence type="ECO:0000313" key="2">
    <source>
        <dbReference type="EMBL" id="MPC13873.1"/>
    </source>
</evidence>
<evidence type="ECO:0000256" key="1">
    <source>
        <dbReference type="SAM" id="MobiDB-lite"/>
    </source>
</evidence>
<protein>
    <submittedName>
        <fullName evidence="2">Uncharacterized protein</fullName>
    </submittedName>
</protein>
<sequence>MLTWMRMMMMTTTSSASPSSPRKASGMMSMGLTTYRTAITTDRITRSLNAIRIPRQVNSSAQMWRRMRGNLAKGTKAIKQKGPLRCQFPSRSERMGNMS</sequence>
<keyword evidence="3" id="KW-1185">Reference proteome</keyword>
<proteinExistence type="predicted"/>
<gene>
    <name evidence="2" type="ORF">E2C01_006622</name>
</gene>
<dbReference type="EMBL" id="VSRR010000313">
    <property type="protein sequence ID" value="MPC13873.1"/>
    <property type="molecule type" value="Genomic_DNA"/>
</dbReference>
<name>A0A5B7D2A7_PORTR</name>
<organism evidence="2 3">
    <name type="scientific">Portunus trituberculatus</name>
    <name type="common">Swimming crab</name>
    <name type="synonym">Neptunus trituberculatus</name>
    <dbReference type="NCBI Taxonomy" id="210409"/>
    <lineage>
        <taxon>Eukaryota</taxon>
        <taxon>Metazoa</taxon>
        <taxon>Ecdysozoa</taxon>
        <taxon>Arthropoda</taxon>
        <taxon>Crustacea</taxon>
        <taxon>Multicrustacea</taxon>
        <taxon>Malacostraca</taxon>
        <taxon>Eumalacostraca</taxon>
        <taxon>Eucarida</taxon>
        <taxon>Decapoda</taxon>
        <taxon>Pleocyemata</taxon>
        <taxon>Brachyura</taxon>
        <taxon>Eubrachyura</taxon>
        <taxon>Portunoidea</taxon>
        <taxon>Portunidae</taxon>
        <taxon>Portuninae</taxon>
        <taxon>Portunus</taxon>
    </lineage>
</organism>
<comment type="caution">
    <text evidence="2">The sequence shown here is derived from an EMBL/GenBank/DDBJ whole genome shotgun (WGS) entry which is preliminary data.</text>
</comment>
<accession>A0A5B7D2A7</accession>